<organism evidence="3 4">
    <name type="scientific">Bradyrhizobium valentinum</name>
    <dbReference type="NCBI Taxonomy" id="1518501"/>
    <lineage>
        <taxon>Bacteria</taxon>
        <taxon>Pseudomonadati</taxon>
        <taxon>Pseudomonadota</taxon>
        <taxon>Alphaproteobacteria</taxon>
        <taxon>Hyphomicrobiales</taxon>
        <taxon>Nitrobacteraceae</taxon>
        <taxon>Bradyrhizobium</taxon>
    </lineage>
</organism>
<accession>A0A0R3K6Q0</accession>
<evidence type="ECO:0008006" key="5">
    <source>
        <dbReference type="Google" id="ProtNLM"/>
    </source>
</evidence>
<protein>
    <recommendedName>
        <fullName evidence="5">Transmembrane protein</fullName>
    </recommendedName>
</protein>
<keyword evidence="2" id="KW-1133">Transmembrane helix</keyword>
<dbReference type="EMBL" id="LLXX01000236">
    <property type="protein sequence ID" value="KRQ90381.1"/>
    <property type="molecule type" value="Genomic_DNA"/>
</dbReference>
<evidence type="ECO:0000313" key="4">
    <source>
        <dbReference type="Proteomes" id="UP000051913"/>
    </source>
</evidence>
<keyword evidence="2" id="KW-0812">Transmembrane</keyword>
<proteinExistence type="predicted"/>
<dbReference type="RefSeq" id="WP_057855702.1">
    <property type="nucleotide sequence ID" value="NZ_LLXX01000236.1"/>
</dbReference>
<comment type="caution">
    <text evidence="3">The sequence shown here is derived from an EMBL/GenBank/DDBJ whole genome shotgun (WGS) entry which is preliminary data.</text>
</comment>
<evidence type="ECO:0000256" key="2">
    <source>
        <dbReference type="SAM" id="Phobius"/>
    </source>
</evidence>
<reference evidence="3 4" key="1">
    <citation type="submission" date="2014-03" db="EMBL/GenBank/DDBJ databases">
        <title>Bradyrhizobium valentinum sp. nov., isolated from effective nodules of Lupinus mariae-josephae, a lupine endemic of basic-lime soils in Eastern Spain.</title>
        <authorList>
            <person name="Duran D."/>
            <person name="Rey L."/>
            <person name="Navarro A."/>
            <person name="Busquets A."/>
            <person name="Imperial J."/>
            <person name="Ruiz-Argueso T."/>
        </authorList>
    </citation>
    <scope>NUCLEOTIDE SEQUENCE [LARGE SCALE GENOMIC DNA]</scope>
    <source>
        <strain evidence="3 4">LmjM3</strain>
    </source>
</reference>
<dbReference type="AlphaFoldDB" id="A0A0R3K6Q0"/>
<feature type="compositionally biased region" description="Basic and acidic residues" evidence="1">
    <location>
        <begin position="100"/>
        <end position="116"/>
    </location>
</feature>
<name>A0A0R3K6Q0_9BRAD</name>
<dbReference type="OrthoDB" id="8253939at2"/>
<sequence>MPLARYFLYVGGVLLTLVFILDACLTGLPVMERSHVNSPVIRIHSDRKWPERIVFDTNVPAIALAPTEIVEDPFASPAKVADVSGKEREREAFALMPPSDAKRVQPSDPGRRELKPQRQRKSVKRHVTSRSVLVWRQPQFGWFGNTIW</sequence>
<dbReference type="STRING" id="1518501.CQ10_22705"/>
<evidence type="ECO:0000256" key="1">
    <source>
        <dbReference type="SAM" id="MobiDB-lite"/>
    </source>
</evidence>
<feature type="region of interest" description="Disordered" evidence="1">
    <location>
        <begin position="92"/>
        <end position="125"/>
    </location>
</feature>
<gene>
    <name evidence="3" type="ORF">CP49_16370</name>
</gene>
<keyword evidence="4" id="KW-1185">Reference proteome</keyword>
<dbReference type="Proteomes" id="UP000051913">
    <property type="component" value="Unassembled WGS sequence"/>
</dbReference>
<evidence type="ECO:0000313" key="3">
    <source>
        <dbReference type="EMBL" id="KRQ90381.1"/>
    </source>
</evidence>
<keyword evidence="2" id="KW-0472">Membrane</keyword>
<feature type="transmembrane region" description="Helical" evidence="2">
    <location>
        <begin position="6"/>
        <end position="28"/>
    </location>
</feature>